<feature type="signal peptide" evidence="6">
    <location>
        <begin position="1"/>
        <end position="20"/>
    </location>
</feature>
<evidence type="ECO:0000259" key="8">
    <source>
        <dbReference type="Pfam" id="PF17789"/>
    </source>
</evidence>
<sequence>METLLSLLLAVSCAAGTVGAQEKFLVSAPSVFHVGVSETVSVQLEPTASSRTVSLYLEDESSKTMVSEKAEIKLGGGNPIGTVSLKVPMEKVQDLKVYNLEVPYLLLVAEINPGQRSVVRVLLSSRRGYIFIQTDQPVYTPRERVQFRVFTLDHAMRPVSRTVTVSVHNAAGSRVRVRNMTSVDGIIRDSIPIPDVSEPGVWKVTAHYRGAERNNVTREFEVKKFVLPSFEVTVKPDELFYHVKDKHRREFVFKVLAKYSYGELVEGTAHTRFAVADDRGEPVFIRGLELQSTVRGGEAEFRVNSSRLSELVRRPLAELTGARFYIAASVMERTSGELQEAELTVKFVDSVYSVDLSRTRRHFVPGVPFHVSALVSYPDGSPAARVPVLIQVSGSKDVVQKVTDEEGAVHHKFNIPGGGSLTVTVSCSTLITVHHVAISLCEECLWGLCEGLDSSFCVRSASGVCVRVWTPLSV</sequence>
<evidence type="ECO:0000256" key="2">
    <source>
        <dbReference type="ARBA" id="ARBA00022690"/>
    </source>
</evidence>
<gene>
    <name evidence="11" type="primary">C4_1</name>
    <name evidence="11" type="ORF">GTO95_0010244</name>
</gene>
<dbReference type="InterPro" id="IPR013783">
    <property type="entry name" value="Ig-like_fold"/>
</dbReference>
<dbReference type="Pfam" id="PF17789">
    <property type="entry name" value="MG4"/>
    <property type="match status" value="1"/>
</dbReference>
<dbReference type="Proteomes" id="UP000736164">
    <property type="component" value="Unassembled WGS sequence"/>
</dbReference>
<dbReference type="AlphaFoldDB" id="A0A8J7NZ57"/>
<evidence type="ECO:0000259" key="9">
    <source>
        <dbReference type="Pfam" id="PF17790"/>
    </source>
</evidence>
<dbReference type="InterPro" id="IPR041425">
    <property type="entry name" value="C3/4/5_MG1"/>
</dbReference>
<protein>
    <submittedName>
        <fullName evidence="11">CO4 protein</fullName>
    </submittedName>
</protein>
<dbReference type="PANTHER" id="PTHR11412">
    <property type="entry name" value="MACROGLOBULIN / COMPLEMENT"/>
    <property type="match status" value="1"/>
</dbReference>
<keyword evidence="5" id="KW-0325">Glycoprotein</keyword>
<evidence type="ECO:0000259" key="10">
    <source>
        <dbReference type="Pfam" id="PF17791"/>
    </source>
</evidence>
<evidence type="ECO:0000256" key="1">
    <source>
        <dbReference type="ARBA" id="ARBA00010952"/>
    </source>
</evidence>
<dbReference type="GO" id="GO:0005615">
    <property type="term" value="C:extracellular space"/>
    <property type="evidence" value="ECO:0007669"/>
    <property type="project" value="TreeGrafter"/>
</dbReference>
<feature type="chain" id="PRO_5035177849" evidence="6">
    <location>
        <begin position="21"/>
        <end position="474"/>
    </location>
</feature>
<dbReference type="Gene3D" id="2.60.40.1940">
    <property type="match status" value="1"/>
</dbReference>
<dbReference type="GO" id="GO:0006956">
    <property type="term" value="P:complement activation"/>
    <property type="evidence" value="ECO:0007669"/>
    <property type="project" value="TreeGrafter"/>
</dbReference>
<proteinExistence type="inferred from homology"/>
<dbReference type="PANTHER" id="PTHR11412:SF86">
    <property type="entry name" value="COMPLEMENT C4-A-RELATED"/>
    <property type="match status" value="1"/>
</dbReference>
<feature type="non-terminal residue" evidence="11">
    <location>
        <position position="1"/>
    </location>
</feature>
<keyword evidence="4" id="KW-0722">Serine protease inhibitor</keyword>
<feature type="domain" description="Macroglobulin" evidence="7">
    <location>
        <begin position="130"/>
        <end position="222"/>
    </location>
</feature>
<reference evidence="11" key="1">
    <citation type="journal article" date="2021" name="Cell">
        <title>Tracing the genetic footprints of vertebrate landing in non-teleost ray-finned fishes.</title>
        <authorList>
            <person name="Bi X."/>
            <person name="Wang K."/>
            <person name="Yang L."/>
            <person name="Pan H."/>
            <person name="Jiang H."/>
            <person name="Wei Q."/>
            <person name="Fang M."/>
            <person name="Yu H."/>
            <person name="Zhu C."/>
            <person name="Cai Y."/>
            <person name="He Y."/>
            <person name="Gan X."/>
            <person name="Zeng H."/>
            <person name="Yu D."/>
            <person name="Zhu Y."/>
            <person name="Jiang H."/>
            <person name="Qiu Q."/>
            <person name="Yang H."/>
            <person name="Zhang Y.E."/>
            <person name="Wang W."/>
            <person name="Zhu M."/>
            <person name="He S."/>
            <person name="Zhang G."/>
        </authorList>
    </citation>
    <scope>NUCLEOTIDE SEQUENCE</scope>
    <source>
        <strain evidence="11">Allg_001</strain>
    </source>
</reference>
<feature type="non-terminal residue" evidence="11">
    <location>
        <position position="474"/>
    </location>
</feature>
<dbReference type="InterPro" id="IPR041555">
    <property type="entry name" value="MG3"/>
</dbReference>
<dbReference type="Gene3D" id="2.60.40.1930">
    <property type="match status" value="2"/>
</dbReference>
<dbReference type="GO" id="GO:0004867">
    <property type="term" value="F:serine-type endopeptidase inhibitor activity"/>
    <property type="evidence" value="ECO:0007669"/>
    <property type="project" value="UniProtKB-KW"/>
</dbReference>
<keyword evidence="3 6" id="KW-0732">Signal</keyword>
<dbReference type="EMBL" id="JAAWVO010051117">
    <property type="protein sequence ID" value="MBN3320371.1"/>
    <property type="molecule type" value="Genomic_DNA"/>
</dbReference>
<dbReference type="Pfam" id="PF17790">
    <property type="entry name" value="MG1"/>
    <property type="match status" value="1"/>
</dbReference>
<feature type="domain" description="Complement C3/4/5 macroglobulin" evidence="9">
    <location>
        <begin position="23"/>
        <end position="96"/>
    </location>
</feature>
<evidence type="ECO:0000313" key="12">
    <source>
        <dbReference type="Proteomes" id="UP000736164"/>
    </source>
</evidence>
<feature type="domain" description="Macroglobulin" evidence="8">
    <location>
        <begin position="354"/>
        <end position="425"/>
    </location>
</feature>
<comment type="caution">
    <text evidence="11">The sequence shown here is derived from an EMBL/GenBank/DDBJ whole genome shotgun (WGS) entry which is preliminary data.</text>
</comment>
<evidence type="ECO:0000313" key="11">
    <source>
        <dbReference type="EMBL" id="MBN3320371.1"/>
    </source>
</evidence>
<organism evidence="11 12">
    <name type="scientific">Atractosteus spatula</name>
    <name type="common">Alligator gar</name>
    <name type="synonym">Lepisosteus spatula</name>
    <dbReference type="NCBI Taxonomy" id="7917"/>
    <lineage>
        <taxon>Eukaryota</taxon>
        <taxon>Metazoa</taxon>
        <taxon>Chordata</taxon>
        <taxon>Craniata</taxon>
        <taxon>Vertebrata</taxon>
        <taxon>Euteleostomi</taxon>
        <taxon>Actinopterygii</taxon>
        <taxon>Neopterygii</taxon>
        <taxon>Holostei</taxon>
        <taxon>Semionotiformes</taxon>
        <taxon>Lepisosteidae</taxon>
        <taxon>Atractosteus</taxon>
    </lineage>
</organism>
<dbReference type="Pfam" id="PF01835">
    <property type="entry name" value="MG2"/>
    <property type="match status" value="1"/>
</dbReference>
<evidence type="ECO:0000256" key="3">
    <source>
        <dbReference type="ARBA" id="ARBA00022729"/>
    </source>
</evidence>
<dbReference type="Gene3D" id="2.60.40.10">
    <property type="entry name" value="Immunoglobulins"/>
    <property type="match status" value="1"/>
</dbReference>
<accession>A0A8J7NZ57</accession>
<dbReference type="Pfam" id="PF17791">
    <property type="entry name" value="MG3"/>
    <property type="match status" value="1"/>
</dbReference>
<evidence type="ECO:0000256" key="5">
    <source>
        <dbReference type="ARBA" id="ARBA00023180"/>
    </source>
</evidence>
<evidence type="ECO:0000256" key="6">
    <source>
        <dbReference type="SAM" id="SignalP"/>
    </source>
</evidence>
<evidence type="ECO:0000256" key="4">
    <source>
        <dbReference type="ARBA" id="ARBA00022900"/>
    </source>
</evidence>
<feature type="domain" description="Macroglobulin" evidence="10">
    <location>
        <begin position="224"/>
        <end position="306"/>
    </location>
</feature>
<name>A0A8J7NZ57_ATRSP</name>
<dbReference type="InterPro" id="IPR002890">
    <property type="entry name" value="MG2"/>
</dbReference>
<comment type="similarity">
    <text evidence="1">Belongs to the protease inhibitor I39 (alpha-2-macroglobulin) family.</text>
</comment>
<keyword evidence="12" id="KW-1185">Reference proteome</keyword>
<keyword evidence="2" id="KW-0646">Protease inhibitor</keyword>
<evidence type="ECO:0000259" key="7">
    <source>
        <dbReference type="Pfam" id="PF01835"/>
    </source>
</evidence>
<dbReference type="FunFam" id="2.60.40.1930:FF:000001">
    <property type="entry name" value="CD109 isoform 3"/>
    <property type="match status" value="1"/>
</dbReference>
<dbReference type="InterPro" id="IPR050473">
    <property type="entry name" value="A2M/Complement_sys"/>
</dbReference>
<dbReference type="InterPro" id="IPR040839">
    <property type="entry name" value="MG4"/>
</dbReference>